<dbReference type="PANTHER" id="PTHR21485:SF3">
    <property type="entry name" value="N-ACYLNEURAMINATE CYTIDYLYLTRANSFERASE"/>
    <property type="match status" value="1"/>
</dbReference>
<evidence type="ECO:0000256" key="3">
    <source>
        <dbReference type="ARBA" id="ARBA00011881"/>
    </source>
</evidence>
<evidence type="ECO:0000256" key="4">
    <source>
        <dbReference type="ARBA" id="ARBA00022723"/>
    </source>
</evidence>
<comment type="similarity">
    <text evidence="2">Belongs to the KdsC family.</text>
</comment>
<dbReference type="NCBIfam" id="TIGR01670">
    <property type="entry name" value="KdsC-phosphatas"/>
    <property type="match status" value="1"/>
</dbReference>
<dbReference type="EMBL" id="FAXN01000041">
    <property type="protein sequence ID" value="CUV65644.1"/>
    <property type="molecule type" value="Genomic_DNA"/>
</dbReference>
<dbReference type="PANTHER" id="PTHR21485">
    <property type="entry name" value="HAD SUPERFAMILY MEMBERS CMAS AND KDSC"/>
    <property type="match status" value="1"/>
</dbReference>
<evidence type="ECO:0000256" key="1">
    <source>
        <dbReference type="ARBA" id="ARBA00001946"/>
    </source>
</evidence>
<accession>A0A0S4XNS9</accession>
<proteinExistence type="inferred from homology"/>
<dbReference type="GO" id="GO:0046872">
    <property type="term" value="F:metal ion binding"/>
    <property type="evidence" value="ECO:0007669"/>
    <property type="project" value="UniProtKB-KW"/>
</dbReference>
<dbReference type="InterPro" id="IPR023214">
    <property type="entry name" value="HAD_sf"/>
</dbReference>
<organism evidence="8">
    <name type="scientific">Sulfurovum sp. enrichment culture clone C5</name>
    <dbReference type="NCBI Taxonomy" id="497650"/>
    <lineage>
        <taxon>Bacteria</taxon>
        <taxon>Pseudomonadati</taxon>
        <taxon>Campylobacterota</taxon>
        <taxon>Epsilonproteobacteria</taxon>
        <taxon>Campylobacterales</taxon>
        <taxon>Sulfurovaceae</taxon>
        <taxon>Sulfurovum</taxon>
        <taxon>environmental samples</taxon>
    </lineage>
</organism>
<reference evidence="8" key="1">
    <citation type="submission" date="2015-11" db="EMBL/GenBank/DDBJ databases">
        <authorList>
            <person name="Zhang Y."/>
            <person name="Guo Z."/>
        </authorList>
    </citation>
    <scope>NUCLEOTIDE SEQUENCE</scope>
    <source>
        <strain evidence="8">BN30871</strain>
    </source>
</reference>
<evidence type="ECO:0000313" key="8">
    <source>
        <dbReference type="EMBL" id="CUV65644.1"/>
    </source>
</evidence>
<dbReference type="GO" id="GO:0019143">
    <property type="term" value="F:3-deoxy-manno-octulosonate-8-phosphatase activity"/>
    <property type="evidence" value="ECO:0007669"/>
    <property type="project" value="UniProtKB-EC"/>
</dbReference>
<dbReference type="SFLD" id="SFLDS00003">
    <property type="entry name" value="Haloacid_Dehalogenase"/>
    <property type="match status" value="1"/>
</dbReference>
<dbReference type="FunFam" id="3.40.50.1000:FF:000029">
    <property type="entry name" value="3-deoxy-D-manno-octulosonate 8-phosphate phosphatase KdsC"/>
    <property type="match status" value="1"/>
</dbReference>
<dbReference type="InterPro" id="IPR006549">
    <property type="entry name" value="HAD-SF_hydro_IIIA"/>
</dbReference>
<sequence>MSIELIVLDVDGTLTDGTITYSSSGDDIKSFNVKDGLGIDGWVNLGKEVAIITGRRSAVIARRAKELKIKYFFEGIKNKKEVLQNLMDELSLSKEQVACIGDDLNDLSMFAISGLTFAPNDACEYIQEKIDVVLSAKGGHGAVREMIEYIIKRDNTQEQFLKLWQ</sequence>
<comment type="cofactor">
    <cofactor evidence="1 7">
        <name>Mg(2+)</name>
        <dbReference type="ChEBI" id="CHEBI:18420"/>
    </cofactor>
</comment>
<dbReference type="SFLD" id="SFLDG01138">
    <property type="entry name" value="C1.6.2:_Deoxy-d-mannose-octulo"/>
    <property type="match status" value="1"/>
</dbReference>
<protein>
    <submittedName>
        <fullName evidence="8">3-deoxy-D-manno-octulosonate 8-phosphate phosphatase KdsC</fullName>
        <ecNumber evidence="8">3.1.3.45</ecNumber>
    </submittedName>
</protein>
<dbReference type="NCBIfam" id="TIGR01662">
    <property type="entry name" value="HAD-SF-IIIA"/>
    <property type="match status" value="1"/>
</dbReference>
<dbReference type="Pfam" id="PF08282">
    <property type="entry name" value="Hydrolase_3"/>
    <property type="match status" value="1"/>
</dbReference>
<evidence type="ECO:0000256" key="6">
    <source>
        <dbReference type="ARBA" id="ARBA00022842"/>
    </source>
</evidence>
<feature type="binding site" evidence="7">
    <location>
        <position position="9"/>
    </location>
    <ligand>
        <name>Mg(2+)</name>
        <dbReference type="ChEBI" id="CHEBI:18420"/>
    </ligand>
</feature>
<keyword evidence="5 8" id="KW-0378">Hydrolase</keyword>
<feature type="binding site" evidence="7">
    <location>
        <position position="11"/>
    </location>
    <ligand>
        <name>substrate</name>
    </ligand>
</feature>
<feature type="binding site" evidence="7">
    <location>
        <position position="102"/>
    </location>
    <ligand>
        <name>Mg(2+)</name>
        <dbReference type="ChEBI" id="CHEBI:18420"/>
    </ligand>
</feature>
<evidence type="ECO:0000256" key="5">
    <source>
        <dbReference type="ARBA" id="ARBA00022801"/>
    </source>
</evidence>
<evidence type="ECO:0000256" key="2">
    <source>
        <dbReference type="ARBA" id="ARBA00005893"/>
    </source>
</evidence>
<gene>
    <name evidence="8" type="primary">kdsC</name>
    <name evidence="8" type="ORF">BN3087_400020</name>
</gene>
<dbReference type="InterPro" id="IPR050793">
    <property type="entry name" value="CMP-NeuNAc_synthase"/>
</dbReference>
<keyword evidence="6 7" id="KW-0460">Magnesium</keyword>
<dbReference type="SUPFAM" id="SSF56784">
    <property type="entry name" value="HAD-like"/>
    <property type="match status" value="1"/>
</dbReference>
<evidence type="ECO:0000256" key="7">
    <source>
        <dbReference type="PIRSR" id="PIRSR006118-2"/>
    </source>
</evidence>
<dbReference type="AlphaFoldDB" id="A0A0S4XNS9"/>
<dbReference type="CDD" id="cd01630">
    <property type="entry name" value="HAD_KDO-like"/>
    <property type="match status" value="1"/>
</dbReference>
<dbReference type="GO" id="GO:0008781">
    <property type="term" value="F:N-acylneuraminate cytidylyltransferase activity"/>
    <property type="evidence" value="ECO:0007669"/>
    <property type="project" value="TreeGrafter"/>
</dbReference>
<dbReference type="InterPro" id="IPR010023">
    <property type="entry name" value="KdsC_fam"/>
</dbReference>
<dbReference type="PIRSF" id="PIRSF006118">
    <property type="entry name" value="KDO8-P_Ptase"/>
    <property type="match status" value="1"/>
</dbReference>
<dbReference type="InterPro" id="IPR036412">
    <property type="entry name" value="HAD-like_sf"/>
</dbReference>
<comment type="subunit">
    <text evidence="3">Homotetramer.</text>
</comment>
<keyword evidence="4 7" id="KW-0479">Metal-binding</keyword>
<dbReference type="SFLD" id="SFLDG01136">
    <property type="entry name" value="C1.6:_Phosphoserine_Phosphatas"/>
    <property type="match status" value="1"/>
</dbReference>
<name>A0A0S4XNS9_9BACT</name>
<dbReference type="Gene3D" id="3.40.50.1000">
    <property type="entry name" value="HAD superfamily/HAD-like"/>
    <property type="match status" value="1"/>
</dbReference>
<dbReference type="EC" id="3.1.3.45" evidence="8"/>